<dbReference type="AlphaFoldDB" id="A0A4C1YRD1"/>
<dbReference type="Proteomes" id="UP000299102">
    <property type="component" value="Unassembled WGS sequence"/>
</dbReference>
<dbReference type="PROSITE" id="PS50405">
    <property type="entry name" value="GST_CTER"/>
    <property type="match status" value="2"/>
</dbReference>
<dbReference type="STRING" id="151549.A0A4C1YRD1"/>
<feature type="domain" description="GST N-terminal" evidence="6">
    <location>
        <begin position="452"/>
        <end position="531"/>
    </location>
</feature>
<dbReference type="SFLD" id="SFLDG01205">
    <property type="entry name" value="AMPS.1"/>
    <property type="match status" value="1"/>
</dbReference>
<dbReference type="InterPro" id="IPR010987">
    <property type="entry name" value="Glutathione-S-Trfase_C-like"/>
</dbReference>
<feature type="domain" description="GST N-terminal" evidence="6">
    <location>
        <begin position="175"/>
        <end position="254"/>
    </location>
</feature>
<dbReference type="SFLD" id="SFLDG00363">
    <property type="entry name" value="AMPS_(cytGST):_Alpha-__Mu-__Pi"/>
    <property type="match status" value="1"/>
</dbReference>
<dbReference type="EC" id="2.5.1.18" evidence="2"/>
<comment type="catalytic activity">
    <reaction evidence="5">
        <text>RX + glutathione = an S-substituted glutathione + a halide anion + H(+)</text>
        <dbReference type="Rhea" id="RHEA:16437"/>
        <dbReference type="ChEBI" id="CHEBI:15378"/>
        <dbReference type="ChEBI" id="CHEBI:16042"/>
        <dbReference type="ChEBI" id="CHEBI:17792"/>
        <dbReference type="ChEBI" id="CHEBI:57925"/>
        <dbReference type="ChEBI" id="CHEBI:90779"/>
        <dbReference type="EC" id="2.5.1.18"/>
    </reaction>
</comment>
<dbReference type="GO" id="GO:0006749">
    <property type="term" value="P:glutathione metabolic process"/>
    <property type="evidence" value="ECO:0007669"/>
    <property type="project" value="TreeGrafter"/>
</dbReference>
<evidence type="ECO:0000256" key="5">
    <source>
        <dbReference type="ARBA" id="ARBA00047960"/>
    </source>
</evidence>
<dbReference type="OrthoDB" id="414243at2759"/>
<dbReference type="EMBL" id="BGZK01001313">
    <property type="protein sequence ID" value="GBP76987.1"/>
    <property type="molecule type" value="Genomic_DNA"/>
</dbReference>
<dbReference type="Pfam" id="PF14497">
    <property type="entry name" value="GST_C_3"/>
    <property type="match status" value="2"/>
</dbReference>
<comment type="subunit">
    <text evidence="1">Homodimer.</text>
</comment>
<dbReference type="InterPro" id="IPR050213">
    <property type="entry name" value="GST_superfamily"/>
</dbReference>
<sequence>MNSKSVLRQARLAIHSVFLVPTLMYDSESWVWQKKNESRINAVERRSLRSMCGMSRKDRCRNSDVRQRCALKEDVTRRGASTSPERAVPALRRSQNSFARSAPDIGPTIIIYGNTSIVLCTVTVYDDTLMVNKYASDDVKITSVPMLMKKTRSRGFSNVVCIKREIHQKKYTRKMSKKLYYFDIKGLAESSRYILHYGGVEFEDVRIPRSEWPSKKDEISPPFGKLPIFVDGDRVLNQSVAIARYIGRGLDLVPSDPWEEAAVDAVILTLQDLSASFSALFREQDETKKAALKKELVEETMPFYFSKFDKMLKENKGHFGKKLTWADFVFASNLDLIEEHLQAKILENYPNIKALISKIQNLPGVKDCNALRHITPPSIVYVIFTQEVGNAPATRPLSMDGGGQLLFGGSHAVYPSPWALATPEESPSEIGLTEMGEGEWVTGTRIHWSKDNCESCWFMPVFCLGESLKYILHYGGIEFEDVRIPYSEWSTKKHEVPSPFGKLPVLVEGDRILNQSIAIARYLGRGLDLVPADPWEEATVDAVILTLNDLMTIVSAFVHEQEEVKKETLKKGLIEESVPFYFTRFEKILEQNNGHVGAKLTWADFVFVGVVELIEVYVQDNILEKYSAVKGLMNTVQNLAGVKEYIANRKV</sequence>
<name>A0A4C1YRD1_EUMVA</name>
<accession>A0A4C1YRD1</accession>
<dbReference type="InterPro" id="IPR036249">
    <property type="entry name" value="Thioredoxin-like_sf"/>
</dbReference>
<dbReference type="PROSITE" id="PS50404">
    <property type="entry name" value="GST_NTER"/>
    <property type="match status" value="2"/>
</dbReference>
<dbReference type="CDD" id="cd03039">
    <property type="entry name" value="GST_N_Sigma_like"/>
    <property type="match status" value="2"/>
</dbReference>
<dbReference type="InterPro" id="IPR004046">
    <property type="entry name" value="GST_C"/>
</dbReference>
<protein>
    <recommendedName>
        <fullName evidence="2">glutathione transferase</fullName>
        <ecNumber evidence="2">2.5.1.18</ecNumber>
    </recommendedName>
</protein>
<dbReference type="SUPFAM" id="SSF52833">
    <property type="entry name" value="Thioredoxin-like"/>
    <property type="match status" value="2"/>
</dbReference>
<evidence type="ECO:0000256" key="3">
    <source>
        <dbReference type="ARBA" id="ARBA00022679"/>
    </source>
</evidence>
<dbReference type="PANTHER" id="PTHR11571:SF224">
    <property type="entry name" value="HEMATOPOIETIC PROSTAGLANDIN D SYNTHASE"/>
    <property type="match status" value="1"/>
</dbReference>
<evidence type="ECO:0000313" key="9">
    <source>
        <dbReference type="Proteomes" id="UP000299102"/>
    </source>
</evidence>
<dbReference type="InterPro" id="IPR036282">
    <property type="entry name" value="Glutathione-S-Trfase_C_sf"/>
</dbReference>
<dbReference type="GO" id="GO:0004364">
    <property type="term" value="F:glutathione transferase activity"/>
    <property type="evidence" value="ECO:0007669"/>
    <property type="project" value="UniProtKB-EC"/>
</dbReference>
<reference evidence="8 9" key="1">
    <citation type="journal article" date="2019" name="Commun. Biol.">
        <title>The bagworm genome reveals a unique fibroin gene that provides high tensile strength.</title>
        <authorList>
            <person name="Kono N."/>
            <person name="Nakamura H."/>
            <person name="Ohtoshi R."/>
            <person name="Tomita M."/>
            <person name="Numata K."/>
            <person name="Arakawa K."/>
        </authorList>
    </citation>
    <scope>NUCLEOTIDE SEQUENCE [LARGE SCALE GENOMIC DNA]</scope>
</reference>
<keyword evidence="9" id="KW-1185">Reference proteome</keyword>
<dbReference type="PANTHER" id="PTHR11571">
    <property type="entry name" value="GLUTATHIONE S-TRANSFERASE"/>
    <property type="match status" value="1"/>
</dbReference>
<evidence type="ECO:0000259" key="7">
    <source>
        <dbReference type="PROSITE" id="PS50405"/>
    </source>
</evidence>
<dbReference type="InterPro" id="IPR040079">
    <property type="entry name" value="Glutathione_S-Trfase"/>
</dbReference>
<dbReference type="InterPro" id="IPR004045">
    <property type="entry name" value="Glutathione_S-Trfase_N"/>
</dbReference>
<comment type="caution">
    <text evidence="8">The sequence shown here is derived from an EMBL/GenBank/DDBJ whole genome shotgun (WGS) entry which is preliminary data.</text>
</comment>
<feature type="domain" description="GST C-terminal" evidence="7">
    <location>
        <begin position="533"/>
        <end position="651"/>
    </location>
</feature>
<dbReference type="Gene3D" id="3.40.30.10">
    <property type="entry name" value="Glutaredoxin"/>
    <property type="match status" value="2"/>
</dbReference>
<dbReference type="SUPFAM" id="SSF47616">
    <property type="entry name" value="GST C-terminal domain-like"/>
    <property type="match status" value="2"/>
</dbReference>
<dbReference type="CDD" id="cd03192">
    <property type="entry name" value="GST_C_Sigma_like"/>
    <property type="match status" value="2"/>
</dbReference>
<evidence type="ECO:0000256" key="4">
    <source>
        <dbReference type="ARBA" id="ARBA00038317"/>
    </source>
</evidence>
<keyword evidence="3 8" id="KW-0808">Transferase</keyword>
<evidence type="ECO:0000259" key="6">
    <source>
        <dbReference type="PROSITE" id="PS50404"/>
    </source>
</evidence>
<proteinExistence type="inferred from homology"/>
<dbReference type="Pfam" id="PF02798">
    <property type="entry name" value="GST_N"/>
    <property type="match status" value="2"/>
</dbReference>
<organism evidence="8 9">
    <name type="scientific">Eumeta variegata</name>
    <name type="common">Bagworm moth</name>
    <name type="synonym">Eumeta japonica</name>
    <dbReference type="NCBI Taxonomy" id="151549"/>
    <lineage>
        <taxon>Eukaryota</taxon>
        <taxon>Metazoa</taxon>
        <taxon>Ecdysozoa</taxon>
        <taxon>Arthropoda</taxon>
        <taxon>Hexapoda</taxon>
        <taxon>Insecta</taxon>
        <taxon>Pterygota</taxon>
        <taxon>Neoptera</taxon>
        <taxon>Endopterygota</taxon>
        <taxon>Lepidoptera</taxon>
        <taxon>Glossata</taxon>
        <taxon>Ditrysia</taxon>
        <taxon>Tineoidea</taxon>
        <taxon>Psychidae</taxon>
        <taxon>Oiketicinae</taxon>
        <taxon>Eumeta</taxon>
    </lineage>
</organism>
<comment type="similarity">
    <text evidence="4">Belongs to the GST superfamily. Sigma family.</text>
</comment>
<dbReference type="FunFam" id="1.20.1050.10:FF:000030">
    <property type="entry name" value="Glutathione S-transferase S1"/>
    <property type="match status" value="2"/>
</dbReference>
<evidence type="ECO:0000313" key="8">
    <source>
        <dbReference type="EMBL" id="GBP76987.1"/>
    </source>
</evidence>
<dbReference type="Gene3D" id="1.20.1050.10">
    <property type="match status" value="2"/>
</dbReference>
<evidence type="ECO:0000256" key="2">
    <source>
        <dbReference type="ARBA" id="ARBA00012452"/>
    </source>
</evidence>
<gene>
    <name evidence="8" type="ORF">EVAR_57668_1</name>
</gene>
<feature type="domain" description="GST C-terminal" evidence="7">
    <location>
        <begin position="256"/>
        <end position="377"/>
    </location>
</feature>
<dbReference type="SFLD" id="SFLDS00019">
    <property type="entry name" value="Glutathione_Transferase_(cytos"/>
    <property type="match status" value="2"/>
</dbReference>
<evidence type="ECO:0000256" key="1">
    <source>
        <dbReference type="ARBA" id="ARBA00011738"/>
    </source>
</evidence>